<dbReference type="InterPro" id="IPR009686">
    <property type="entry name" value="Senescence/spartin_C"/>
</dbReference>
<dbReference type="GO" id="GO:0005886">
    <property type="term" value="C:plasma membrane"/>
    <property type="evidence" value="ECO:0007669"/>
    <property type="project" value="TreeGrafter"/>
</dbReference>
<dbReference type="PANTHER" id="PTHR21068">
    <property type="entry name" value="SPARTIN"/>
    <property type="match status" value="1"/>
</dbReference>
<dbReference type="OrthoDB" id="20821at2759"/>
<accession>A0A9Q0HKJ8</accession>
<feature type="domain" description="Senescence" evidence="2">
    <location>
        <begin position="269"/>
        <end position="457"/>
    </location>
</feature>
<dbReference type="Proteomes" id="UP001151287">
    <property type="component" value="Unassembled WGS sequence"/>
</dbReference>
<dbReference type="AlphaFoldDB" id="A0A9Q0HKJ8"/>
<evidence type="ECO:0000259" key="2">
    <source>
        <dbReference type="Pfam" id="PF06911"/>
    </source>
</evidence>
<dbReference type="Pfam" id="PF06911">
    <property type="entry name" value="Senescence"/>
    <property type="match status" value="1"/>
</dbReference>
<protein>
    <recommendedName>
        <fullName evidence="2">Senescence domain-containing protein</fullName>
    </recommendedName>
</protein>
<evidence type="ECO:0000313" key="4">
    <source>
        <dbReference type="Proteomes" id="UP001151287"/>
    </source>
</evidence>
<dbReference type="InterPro" id="IPR045036">
    <property type="entry name" value="Spartin-like"/>
</dbReference>
<keyword evidence="4" id="KW-1185">Reference proteome</keyword>
<feature type="compositionally biased region" description="Polar residues" evidence="1">
    <location>
        <begin position="25"/>
        <end position="37"/>
    </location>
</feature>
<feature type="region of interest" description="Disordered" evidence="1">
    <location>
        <begin position="1"/>
        <end position="63"/>
    </location>
</feature>
<gene>
    <name evidence="3" type="ORF">LUZ63_013343</name>
</gene>
<name>A0A9Q0HKJ8_9POAL</name>
<comment type="caution">
    <text evidence="3">The sequence shown here is derived from an EMBL/GenBank/DDBJ whole genome shotgun (WGS) entry which is preliminary data.</text>
</comment>
<evidence type="ECO:0000256" key="1">
    <source>
        <dbReference type="SAM" id="MobiDB-lite"/>
    </source>
</evidence>
<proteinExistence type="predicted"/>
<evidence type="ECO:0000313" key="3">
    <source>
        <dbReference type="EMBL" id="KAJ1689188.1"/>
    </source>
</evidence>
<reference evidence="3" key="1">
    <citation type="journal article" date="2022" name="Cell">
        <title>Repeat-based holocentromeres influence genome architecture and karyotype evolution.</title>
        <authorList>
            <person name="Hofstatter P.G."/>
            <person name="Thangavel G."/>
            <person name="Lux T."/>
            <person name="Neumann P."/>
            <person name="Vondrak T."/>
            <person name="Novak P."/>
            <person name="Zhang M."/>
            <person name="Costa L."/>
            <person name="Castellani M."/>
            <person name="Scott A."/>
            <person name="Toegelov H."/>
            <person name="Fuchs J."/>
            <person name="Mata-Sucre Y."/>
            <person name="Dias Y."/>
            <person name="Vanzela A.L.L."/>
            <person name="Huettel B."/>
            <person name="Almeida C.C.S."/>
            <person name="Simkova H."/>
            <person name="Souza G."/>
            <person name="Pedrosa-Harand A."/>
            <person name="Macas J."/>
            <person name="Mayer K.F.X."/>
            <person name="Houben A."/>
            <person name="Marques A."/>
        </authorList>
    </citation>
    <scope>NUCLEOTIDE SEQUENCE</scope>
    <source>
        <strain evidence="3">RhyBre1mFocal</strain>
    </source>
</reference>
<organism evidence="3 4">
    <name type="scientific">Rhynchospora breviuscula</name>
    <dbReference type="NCBI Taxonomy" id="2022672"/>
    <lineage>
        <taxon>Eukaryota</taxon>
        <taxon>Viridiplantae</taxon>
        <taxon>Streptophyta</taxon>
        <taxon>Embryophyta</taxon>
        <taxon>Tracheophyta</taxon>
        <taxon>Spermatophyta</taxon>
        <taxon>Magnoliopsida</taxon>
        <taxon>Liliopsida</taxon>
        <taxon>Poales</taxon>
        <taxon>Cyperaceae</taxon>
        <taxon>Cyperoideae</taxon>
        <taxon>Rhynchosporeae</taxon>
        <taxon>Rhynchospora</taxon>
    </lineage>
</organism>
<dbReference type="PANTHER" id="PTHR21068:SF33">
    <property type="entry name" value="OS03G0241900 PROTEIN"/>
    <property type="match status" value="1"/>
</dbReference>
<sequence>MASQNPNSKPLYPQIIDSHPDLNTPFLSSKPTSTSSLYPKIDPSSNPNPQPNPTSSSSSNLYPTVDVSDLAENLFASEEDHPQMEPPVEEVLLKVPGAVLHLIDRQRSVDLGSGEFSIVRIKQGENTVAVLARLGEAVQWPLTPDVASVKVDLSHYFFSIHVPHTHADDEEEKSEAETLLNYGLTFAAKGQEKLLKDLDQILGTYSSFSVQKVEAKGKEKSEVLDTSFTRSITPEEAAGPKKELIEEKSAAFWTTLAPNVEDYSGAIPKAIAKSTGQVIKGIIWCGDVTADRLKWGEEFLKRKVGPNSKQTEVSRDALKRMKRVKKVTKMSETVANGILSGVLKVTGFFTSSVVNSKAGKKFFSLLPGEIALASLDAFGKICDAAEVAGKNVLQTSSTVTTGFVSHRYGDQAGEMTHEGFHAAGHAFGTAWAVFKLRKALNPKNAVKPSSVAKNALKAAASEVKNGKAKKK</sequence>
<dbReference type="EMBL" id="JAMQYH010000004">
    <property type="protein sequence ID" value="KAJ1689188.1"/>
    <property type="molecule type" value="Genomic_DNA"/>
</dbReference>